<feature type="transmembrane region" description="Helical" evidence="1">
    <location>
        <begin position="119"/>
        <end position="149"/>
    </location>
</feature>
<accession>A0A8J6J5H5</accession>
<dbReference type="RefSeq" id="WP_186918769.1">
    <property type="nucleotide sequence ID" value="NZ_JACOPQ010000004.1"/>
</dbReference>
<name>A0A8J6J5H5_9FIRM</name>
<feature type="transmembrane region" description="Helical" evidence="1">
    <location>
        <begin position="34"/>
        <end position="52"/>
    </location>
</feature>
<protein>
    <submittedName>
        <fullName evidence="2">Uncharacterized protein</fullName>
    </submittedName>
</protein>
<keyword evidence="3" id="KW-1185">Reference proteome</keyword>
<dbReference type="AlphaFoldDB" id="A0A8J6J5H5"/>
<feature type="transmembrane region" description="Helical" evidence="1">
    <location>
        <begin position="321"/>
        <end position="340"/>
    </location>
</feature>
<evidence type="ECO:0000256" key="1">
    <source>
        <dbReference type="SAM" id="Phobius"/>
    </source>
</evidence>
<reference evidence="2" key="1">
    <citation type="submission" date="2020-08" db="EMBL/GenBank/DDBJ databases">
        <title>Genome public.</title>
        <authorList>
            <person name="Liu C."/>
            <person name="Sun Q."/>
        </authorList>
    </citation>
    <scope>NUCLEOTIDE SEQUENCE</scope>
    <source>
        <strain evidence="2">NSJ-52</strain>
    </source>
</reference>
<keyword evidence="1" id="KW-0812">Transmembrane</keyword>
<proteinExistence type="predicted"/>
<keyword evidence="1" id="KW-0472">Membrane</keyword>
<feature type="transmembrane region" description="Helical" evidence="1">
    <location>
        <begin position="155"/>
        <end position="176"/>
    </location>
</feature>
<dbReference type="EMBL" id="JACOPQ010000004">
    <property type="protein sequence ID" value="MBC5736537.1"/>
    <property type="molecule type" value="Genomic_DNA"/>
</dbReference>
<gene>
    <name evidence="2" type="ORF">H8S62_05890</name>
</gene>
<comment type="caution">
    <text evidence="2">The sequence shown here is derived from an EMBL/GenBank/DDBJ whole genome shotgun (WGS) entry which is preliminary data.</text>
</comment>
<evidence type="ECO:0000313" key="3">
    <source>
        <dbReference type="Proteomes" id="UP000607645"/>
    </source>
</evidence>
<feature type="transmembrane region" description="Helical" evidence="1">
    <location>
        <begin position="294"/>
        <end position="315"/>
    </location>
</feature>
<keyword evidence="1" id="KW-1133">Transmembrane helix</keyword>
<dbReference type="Proteomes" id="UP000607645">
    <property type="component" value="Unassembled WGS sequence"/>
</dbReference>
<organism evidence="2 3">
    <name type="scientific">Lawsonibacter faecis</name>
    <dbReference type="NCBI Taxonomy" id="2763052"/>
    <lineage>
        <taxon>Bacteria</taxon>
        <taxon>Bacillati</taxon>
        <taxon>Bacillota</taxon>
        <taxon>Clostridia</taxon>
        <taxon>Eubacteriales</taxon>
        <taxon>Oscillospiraceae</taxon>
        <taxon>Lawsonibacter</taxon>
    </lineage>
</organism>
<feature type="transmembrane region" description="Helical" evidence="1">
    <location>
        <begin position="251"/>
        <end position="274"/>
    </location>
</feature>
<evidence type="ECO:0000313" key="2">
    <source>
        <dbReference type="EMBL" id="MBC5736537.1"/>
    </source>
</evidence>
<sequence>MSWEVKTMQSGTSCSKAPNPWWNAALLRKNATRFWPIWGAYGAALLLMPLLLLTDGLNRRPPTVSYLSESILVMACPIGLVLAAVFSILAAMAVFSYLYNPRSVGLMHALPIRREGLFLTNYVSGLAFMVVPQVVVFLLTLGVSALLGAVPVGALIQWLLSQVCFVLFFYSFAVFCAMFTGNILALPVFYGVLNFLAGGLYLLLNQLLQQFVYGYYGSYIMERAAYWLTPALVFYRAGEVAVTGGGGYRLYGLHIILLYALVGLVLAGAALAVYRRRSLETAGDVVSVRWVRPVFKYGVAFCVAVTLGQFLYFLFGGVLPGGIWPMLCLILLSGLIGYFASEMLLRKSFRVFAKSWKGGLALCLVLVGACCVMDFDLLGFNRAPSADRVAAVQVSGLNTWPSDDASNASFYLTDPEDIQAVLDLHSTIARERRELQEGLISGLNNYEYGEYNQERLYLYYEMADGTSLSRRYELPLYLADLSDPESITAQIAALAGRWDLVEGQYFNKIPGDAELVEVSIDRVFDTATATYNSVIADTEADREALLAAVKADLAAGRIGKRFLFEDAERRSTCYTANLRLIFYRSSTVLDEDGKPYDRSWDGRVEISLQTTATETLRCLTELGLIDDAHILVTHDQDVSEYETRAETNAAGEAEEWVIRAADEALPAEAAPRTP</sequence>
<feature type="transmembrane region" description="Helical" evidence="1">
    <location>
        <begin position="183"/>
        <end position="204"/>
    </location>
</feature>
<feature type="transmembrane region" description="Helical" evidence="1">
    <location>
        <begin position="72"/>
        <end position="98"/>
    </location>
</feature>
<feature type="transmembrane region" description="Helical" evidence="1">
    <location>
        <begin position="360"/>
        <end position="380"/>
    </location>
</feature>